<gene>
    <name evidence="2" type="ORF">Vbra_18655</name>
</gene>
<accession>A0A0G4GSY5</accession>
<reference evidence="2 3" key="1">
    <citation type="submission" date="2014-11" db="EMBL/GenBank/DDBJ databases">
        <authorList>
            <person name="Zhu J."/>
            <person name="Qi W."/>
            <person name="Song R."/>
        </authorList>
    </citation>
    <scope>NUCLEOTIDE SEQUENCE [LARGE SCALE GENOMIC DNA]</scope>
</reference>
<dbReference type="EMBL" id="CDMY01000791">
    <property type="protein sequence ID" value="CEM33762.1"/>
    <property type="molecule type" value="Genomic_DNA"/>
</dbReference>
<dbReference type="VEuPathDB" id="CryptoDB:Vbra_18655"/>
<dbReference type="Proteomes" id="UP000041254">
    <property type="component" value="Unassembled WGS sequence"/>
</dbReference>
<dbReference type="InParanoid" id="A0A0G4GSY5"/>
<keyword evidence="3" id="KW-1185">Reference proteome</keyword>
<sequence>MPSSGDSCAHVKEKVSVKEKVFSGSTDRGVMNRHPSSVGELRMKSMEPMEKTIAASTEPAASKPGITGESYAARCVEHVVELFTHYYAWYWTQQWASPIPPVGGACDAVRQSKAQWTAYHQAPYEGQEEGDDNEDEAADGKEEDPVHDECLAGQPVDDRPSRDAFIAFHIRGSGVEQQLPEKLIYLAGSKLPCGEVLVGRRDEASTRDIHEDACHLRAAGFVKFVQAMKIHLFKHLIKNVSIKVALSERKRCRISSNPVSLRHRYTAVYILYWSRYLPKNHDPALAHWTEHRTFGGARRDAPRVGQFFLDNNEVALIDNKDMATVLQQASRR</sequence>
<organism evidence="2 3">
    <name type="scientific">Vitrella brassicaformis (strain CCMP3155)</name>
    <dbReference type="NCBI Taxonomy" id="1169540"/>
    <lineage>
        <taxon>Eukaryota</taxon>
        <taxon>Sar</taxon>
        <taxon>Alveolata</taxon>
        <taxon>Colpodellida</taxon>
        <taxon>Vitrellaceae</taxon>
        <taxon>Vitrella</taxon>
    </lineage>
</organism>
<proteinExistence type="predicted"/>
<feature type="region of interest" description="Disordered" evidence="1">
    <location>
        <begin position="123"/>
        <end position="158"/>
    </location>
</feature>
<feature type="compositionally biased region" description="Basic and acidic residues" evidence="1">
    <location>
        <begin position="138"/>
        <end position="158"/>
    </location>
</feature>
<protein>
    <submittedName>
        <fullName evidence="2">Uncharacterized protein</fullName>
    </submittedName>
</protein>
<dbReference type="AlphaFoldDB" id="A0A0G4GSY5"/>
<feature type="compositionally biased region" description="Acidic residues" evidence="1">
    <location>
        <begin position="126"/>
        <end position="137"/>
    </location>
</feature>
<evidence type="ECO:0000313" key="2">
    <source>
        <dbReference type="EMBL" id="CEM33762.1"/>
    </source>
</evidence>
<name>A0A0G4GSY5_VITBC</name>
<evidence type="ECO:0000256" key="1">
    <source>
        <dbReference type="SAM" id="MobiDB-lite"/>
    </source>
</evidence>
<evidence type="ECO:0000313" key="3">
    <source>
        <dbReference type="Proteomes" id="UP000041254"/>
    </source>
</evidence>